<feature type="transmembrane region" description="Helical" evidence="11">
    <location>
        <begin position="216"/>
        <end position="233"/>
    </location>
</feature>
<feature type="transmembrane region" description="Helical" evidence="11">
    <location>
        <begin position="389"/>
        <end position="409"/>
    </location>
</feature>
<dbReference type="Gene3D" id="1.20.1530.10">
    <property type="entry name" value="Na+/H+ antiporter like domain"/>
    <property type="match status" value="1"/>
</dbReference>
<dbReference type="InterPro" id="IPR004670">
    <property type="entry name" value="NhaA"/>
</dbReference>
<feature type="transmembrane region" description="Helical" evidence="11">
    <location>
        <begin position="60"/>
        <end position="81"/>
    </location>
</feature>
<dbReference type="AlphaFoldDB" id="A0A1H1VZB7"/>
<feature type="transmembrane region" description="Helical" evidence="11">
    <location>
        <begin position="133"/>
        <end position="151"/>
    </location>
</feature>
<dbReference type="OrthoDB" id="9808135at2"/>
<feature type="transmembrane region" description="Helical" evidence="11">
    <location>
        <begin position="239"/>
        <end position="256"/>
    </location>
</feature>
<accession>A0A1H1VZB7</accession>
<sequence length="429" mass="45158">MTAPSVTNPATPGLLSFLRKDTVGGGLLLIAALTALVWANSPLADSYFAIRDAEFGNAAWHLQLSLGTWAADGLLAIFFFLVGVELKTEFTHGDLRRFRTAIVPITAAAGGVIVPAIIYTALLTSYPETLRGWAIPTATDIAFAVAILAIIGSHLPKALRIFLLTLAAVDDLLAIGIIAVFYTETISLVPLLTAVAVIVVYGLIAARFQTFFVERAWAAWVILLPLGLIAWALMHASGVHATIAGVLLGFTIPALASRRRRGQDRQADDDDRPNLAEVLEHRLRPLSAGFAVPVFAFFAAGVAVGGLDGLATAFSQPLTFAIIAALVVGKPLGILASTWLVTRFTSAGLDPSLKWPDLAGVGLLAGIGFTVSLLVAELSFIPGAPEHDYAKVAILSASVIAALLATLVLGSRNSRYRTAEGATLDVDHL</sequence>
<dbReference type="PANTHER" id="PTHR30341:SF0">
    <property type="entry name" value="NA(+)_H(+) ANTIPORTER NHAA"/>
    <property type="match status" value="1"/>
</dbReference>
<evidence type="ECO:0000256" key="10">
    <source>
        <dbReference type="ARBA" id="ARBA00023201"/>
    </source>
</evidence>
<comment type="similarity">
    <text evidence="11">Belongs to the NhaA Na(+)/H(+) (TC 2.A.33) antiporter family.</text>
</comment>
<evidence type="ECO:0000256" key="2">
    <source>
        <dbReference type="ARBA" id="ARBA00022448"/>
    </source>
</evidence>
<feature type="transmembrane region" description="Helical" evidence="11">
    <location>
        <begin position="319"/>
        <end position="341"/>
    </location>
</feature>
<feature type="transmembrane region" description="Helical" evidence="11">
    <location>
        <begin position="286"/>
        <end position="307"/>
    </location>
</feature>
<dbReference type="Proteomes" id="UP000199700">
    <property type="component" value="Chromosome"/>
</dbReference>
<gene>
    <name evidence="11" type="primary">nhaA</name>
    <name evidence="12" type="ORF">SAMN04489751_3172</name>
</gene>
<dbReference type="RefSeq" id="WP_092107032.1">
    <property type="nucleotide sequence ID" value="NZ_LT629739.1"/>
</dbReference>
<evidence type="ECO:0000256" key="5">
    <source>
        <dbReference type="ARBA" id="ARBA00022692"/>
    </source>
</evidence>
<comment type="subcellular location">
    <subcellularLocation>
        <location evidence="1">Cell inner membrane</location>
        <topology evidence="1">Multi-pass membrane protein</topology>
    </subcellularLocation>
    <subcellularLocation>
        <location evidence="11">Cell membrane</location>
        <topology evidence="11">Multi-pass membrane protein</topology>
    </subcellularLocation>
</comment>
<dbReference type="HAMAP" id="MF_01844">
    <property type="entry name" value="NhaA"/>
    <property type="match status" value="1"/>
</dbReference>
<feature type="transmembrane region" description="Helical" evidence="11">
    <location>
        <begin position="361"/>
        <end position="383"/>
    </location>
</feature>
<dbReference type="NCBIfam" id="TIGR00773">
    <property type="entry name" value="NhaA"/>
    <property type="match status" value="1"/>
</dbReference>
<reference evidence="12" key="1">
    <citation type="submission" date="2016-10" db="EMBL/GenBank/DDBJ databases">
        <authorList>
            <person name="Varghese N."/>
            <person name="Submissions S."/>
        </authorList>
    </citation>
    <scope>NUCLEOTIDE SEQUENCE [LARGE SCALE GENOMIC DNA]</scope>
    <source>
        <strain evidence="12">DSM 22082</strain>
    </source>
</reference>
<protein>
    <recommendedName>
        <fullName evidence="11">Na(+)/H(+) antiporter NhaA</fullName>
    </recommendedName>
    <alternativeName>
        <fullName evidence="11">Sodium/proton antiporter NhaA</fullName>
    </alternativeName>
</protein>
<keyword evidence="3 11" id="KW-0050">Antiport</keyword>
<keyword evidence="5 11" id="KW-0812">Transmembrane</keyword>
<keyword evidence="13" id="KW-1185">Reference proteome</keyword>
<keyword evidence="2 11" id="KW-0813">Transport</keyword>
<evidence type="ECO:0000313" key="13">
    <source>
        <dbReference type="Proteomes" id="UP000199700"/>
    </source>
</evidence>
<organism evidence="12 13">
    <name type="scientific">Brevibacterium sandarakinum</name>
    <dbReference type="NCBI Taxonomy" id="629680"/>
    <lineage>
        <taxon>Bacteria</taxon>
        <taxon>Bacillati</taxon>
        <taxon>Actinomycetota</taxon>
        <taxon>Actinomycetes</taxon>
        <taxon>Micrococcales</taxon>
        <taxon>Brevibacteriaceae</taxon>
        <taxon>Brevibacterium</taxon>
    </lineage>
</organism>
<evidence type="ECO:0000256" key="6">
    <source>
        <dbReference type="ARBA" id="ARBA00022989"/>
    </source>
</evidence>
<evidence type="ECO:0000256" key="11">
    <source>
        <dbReference type="HAMAP-Rule" id="MF_01844"/>
    </source>
</evidence>
<evidence type="ECO:0000256" key="1">
    <source>
        <dbReference type="ARBA" id="ARBA00004429"/>
    </source>
</evidence>
<feature type="transmembrane region" description="Helical" evidence="11">
    <location>
        <begin position="22"/>
        <end position="40"/>
    </location>
</feature>
<evidence type="ECO:0000256" key="8">
    <source>
        <dbReference type="ARBA" id="ARBA00023065"/>
    </source>
</evidence>
<keyword evidence="4 11" id="KW-1003">Cell membrane</keyword>
<evidence type="ECO:0000313" key="12">
    <source>
        <dbReference type="EMBL" id="SDS89596.1"/>
    </source>
</evidence>
<keyword evidence="7 11" id="KW-0915">Sodium</keyword>
<keyword evidence="6 11" id="KW-1133">Transmembrane helix</keyword>
<evidence type="ECO:0000256" key="3">
    <source>
        <dbReference type="ARBA" id="ARBA00022449"/>
    </source>
</evidence>
<dbReference type="STRING" id="629680.SAMN04489751_3172"/>
<comment type="catalytic activity">
    <reaction evidence="11">
        <text>Na(+)(in) + 2 H(+)(out) = Na(+)(out) + 2 H(+)(in)</text>
        <dbReference type="Rhea" id="RHEA:29251"/>
        <dbReference type="ChEBI" id="CHEBI:15378"/>
        <dbReference type="ChEBI" id="CHEBI:29101"/>
    </reaction>
</comment>
<dbReference type="PANTHER" id="PTHR30341">
    <property type="entry name" value="SODIUM ION/PROTON ANTIPORTER NHAA-RELATED"/>
    <property type="match status" value="1"/>
</dbReference>
<feature type="transmembrane region" description="Helical" evidence="11">
    <location>
        <begin position="158"/>
        <end position="182"/>
    </location>
</feature>
<dbReference type="GO" id="GO:0006885">
    <property type="term" value="P:regulation of pH"/>
    <property type="evidence" value="ECO:0007669"/>
    <property type="project" value="UniProtKB-UniRule"/>
</dbReference>
<comment type="function">
    <text evidence="11">Na(+)/H(+) antiporter that extrudes sodium in exchange for external protons.</text>
</comment>
<dbReference type="Pfam" id="PF06965">
    <property type="entry name" value="Na_H_antiport_1"/>
    <property type="match status" value="1"/>
</dbReference>
<feature type="transmembrane region" description="Helical" evidence="11">
    <location>
        <begin position="188"/>
        <end position="204"/>
    </location>
</feature>
<feature type="transmembrane region" description="Helical" evidence="11">
    <location>
        <begin position="101"/>
        <end position="121"/>
    </location>
</feature>
<keyword evidence="8 11" id="KW-0406">Ion transport</keyword>
<dbReference type="GO" id="GO:0005886">
    <property type="term" value="C:plasma membrane"/>
    <property type="evidence" value="ECO:0007669"/>
    <property type="project" value="UniProtKB-SubCell"/>
</dbReference>
<evidence type="ECO:0000256" key="4">
    <source>
        <dbReference type="ARBA" id="ARBA00022475"/>
    </source>
</evidence>
<dbReference type="EMBL" id="LT629739">
    <property type="protein sequence ID" value="SDS89596.1"/>
    <property type="molecule type" value="Genomic_DNA"/>
</dbReference>
<evidence type="ECO:0000256" key="9">
    <source>
        <dbReference type="ARBA" id="ARBA00023136"/>
    </source>
</evidence>
<evidence type="ECO:0000256" key="7">
    <source>
        <dbReference type="ARBA" id="ARBA00023053"/>
    </source>
</evidence>
<keyword evidence="9 11" id="KW-0472">Membrane</keyword>
<name>A0A1H1VZB7_BRESA</name>
<keyword evidence="10 11" id="KW-0739">Sodium transport</keyword>
<dbReference type="GO" id="GO:0015385">
    <property type="term" value="F:sodium:proton antiporter activity"/>
    <property type="evidence" value="ECO:0007669"/>
    <property type="project" value="UniProtKB-UniRule"/>
</dbReference>
<dbReference type="InterPro" id="IPR023171">
    <property type="entry name" value="Na/H_antiporter_dom_sf"/>
</dbReference>
<proteinExistence type="inferred from homology"/>